<dbReference type="InParanoid" id="A0A152A589"/>
<dbReference type="AlphaFoldDB" id="A0A152A589"/>
<dbReference type="Pfam" id="PF01740">
    <property type="entry name" value="STAS"/>
    <property type="match status" value="1"/>
</dbReference>
<feature type="transmembrane region" description="Helical" evidence="6">
    <location>
        <begin position="653"/>
        <end position="673"/>
    </location>
</feature>
<evidence type="ECO:0000259" key="7">
    <source>
        <dbReference type="PROSITE" id="PS50801"/>
    </source>
</evidence>
<dbReference type="GO" id="GO:0016020">
    <property type="term" value="C:membrane"/>
    <property type="evidence" value="ECO:0007669"/>
    <property type="project" value="UniProtKB-SubCell"/>
</dbReference>
<dbReference type="GO" id="GO:0008271">
    <property type="term" value="F:secondary active sulfate transmembrane transporter activity"/>
    <property type="evidence" value="ECO:0007669"/>
    <property type="project" value="InterPro"/>
</dbReference>
<keyword evidence="9" id="KW-1185">Reference proteome</keyword>
<feature type="transmembrane region" description="Helical" evidence="6">
    <location>
        <begin position="351"/>
        <end position="367"/>
    </location>
</feature>
<dbReference type="InterPro" id="IPR018045">
    <property type="entry name" value="S04_transporter_CS"/>
</dbReference>
<dbReference type="InterPro" id="IPR001902">
    <property type="entry name" value="SLC26A/SulP_fam"/>
</dbReference>
<feature type="transmembrane region" description="Helical" evidence="6">
    <location>
        <begin position="506"/>
        <end position="525"/>
    </location>
</feature>
<keyword evidence="3 6" id="KW-1133">Transmembrane helix</keyword>
<dbReference type="Pfam" id="PF00916">
    <property type="entry name" value="Sulfate_transp"/>
    <property type="match status" value="1"/>
</dbReference>
<evidence type="ECO:0000313" key="8">
    <source>
        <dbReference type="EMBL" id="KYR01399.1"/>
    </source>
</evidence>
<protein>
    <submittedName>
        <fullName evidence="8">Sulfate transporter</fullName>
    </submittedName>
</protein>
<sequence>MDEEEYKFELLGLKDSQNSVNSSSGSSSGHSSTNSQLLKMNSSSDIILNTIKNTTEYDEVHFKINNKLNAILKYFKNLLLIIVSTSIGMSPTVNVSGGGNSGNGNSTGSNSITSNSTMKRNNSITTLKMNTKFRNDNNEYQELQVVGETVSDHDSSSDDGHIQNEDEFYDSNREITKIRLELEKQILEKYQLKRDEIYLALSVIQDQSMIDDIIRQHCNHFMDSCYQDITDRFQFTFPRVIDMLKLMRNSPEHQMDREEGPNGYSHIPVLPLNKKPESQDQFNFRVFLTKKISKLHVINWSSFLSLIPITQWLTRYKLAFLKDDLIASLTVGFMIIPQSMAYAILAGLPPIYGLYSAFICPIIYGLFGTSNEISVGPVAMVSLLIPSIIDLPFNHPDYIMETLCLSLMSGLVLLAVGLLRAGFLIENLLSNPILMGFMQAASVLIIFSQLKNLTAIPISSHTTTIIQFMDGLIDHINNIHGYTVLLGLSSIAILLIFKFINNKIRYKIPIAVIMLLLGTLISFLIDAKKHGIKIVDEIPSGLPKPIAVPLTLKRAGKIIVGSFIISILGFVESISIAKKFSSVRKYSINPSQELLALGMCNIIGSMFQACPVTGSFSRTIVNFQANSRSRLSSILGGVIVGIVLLFLTPVFKYTPLCILSSIVIAAAVSLFEVRETIDLFKKGELLGFFELMFVFIITLIFGSEVGIVVAFCVSILHIIYFSSKPHLVTLGRIPGTLVFRNISHYPDARIYPGIKILRYDSRLTYYTVNNFRDLLYDQASYQIDDISDSISTTDGNDHRLRVVILDMVNVSTIDSTAIDVLNEILDSYHSNHIQILFSDFRSSVKRDLYRSGFFKRIPDNNIFTSTHLAVEFILNKNTI</sequence>
<dbReference type="InterPro" id="IPR011547">
    <property type="entry name" value="SLC26A/SulP_dom"/>
</dbReference>
<feature type="region of interest" description="Disordered" evidence="5">
    <location>
        <begin position="17"/>
        <end position="36"/>
    </location>
</feature>
<feature type="transmembrane region" description="Helical" evidence="6">
    <location>
        <begin position="685"/>
        <end position="701"/>
    </location>
</feature>
<accession>A0A152A589</accession>
<dbReference type="STRING" id="361077.A0A152A589"/>
<feature type="domain" description="STAS" evidence="7">
    <location>
        <begin position="744"/>
        <end position="873"/>
    </location>
</feature>
<dbReference type="EMBL" id="LODT01000009">
    <property type="protein sequence ID" value="KYR01399.1"/>
    <property type="molecule type" value="Genomic_DNA"/>
</dbReference>
<keyword evidence="2 6" id="KW-0812">Transmembrane</keyword>
<comment type="subcellular location">
    <subcellularLocation>
        <location evidence="1">Membrane</location>
        <topology evidence="1">Multi-pass membrane protein</topology>
    </subcellularLocation>
</comment>
<feature type="transmembrane region" description="Helical" evidence="6">
    <location>
        <begin position="373"/>
        <end position="391"/>
    </location>
</feature>
<proteinExistence type="predicted"/>
<feature type="transmembrane region" description="Helical" evidence="6">
    <location>
        <begin position="558"/>
        <end position="576"/>
    </location>
</feature>
<dbReference type="NCBIfam" id="TIGR00815">
    <property type="entry name" value="sulP"/>
    <property type="match status" value="1"/>
</dbReference>
<gene>
    <name evidence="8" type="ORF">DLAC_01989</name>
</gene>
<organism evidence="8 9">
    <name type="scientific">Tieghemostelium lacteum</name>
    <name type="common">Slime mold</name>
    <name type="synonym">Dictyostelium lacteum</name>
    <dbReference type="NCBI Taxonomy" id="361077"/>
    <lineage>
        <taxon>Eukaryota</taxon>
        <taxon>Amoebozoa</taxon>
        <taxon>Evosea</taxon>
        <taxon>Eumycetozoa</taxon>
        <taxon>Dictyostelia</taxon>
        <taxon>Dictyosteliales</taxon>
        <taxon>Raperosteliaceae</taxon>
        <taxon>Tieghemostelium</taxon>
    </lineage>
</organism>
<dbReference type="InterPro" id="IPR002645">
    <property type="entry name" value="STAS_dom"/>
</dbReference>
<feature type="compositionally biased region" description="Low complexity" evidence="5">
    <location>
        <begin position="103"/>
        <end position="117"/>
    </location>
</feature>
<feature type="transmembrane region" description="Helical" evidence="6">
    <location>
        <begin position="479"/>
        <end position="500"/>
    </location>
</feature>
<comment type="caution">
    <text evidence="8">The sequence shown here is derived from an EMBL/GenBank/DDBJ whole genome shotgun (WGS) entry which is preliminary data.</text>
</comment>
<dbReference type="OMA" id="YFSARPQ"/>
<dbReference type="Proteomes" id="UP000076078">
    <property type="component" value="Unassembled WGS sequence"/>
</dbReference>
<feature type="compositionally biased region" description="Low complexity" evidence="5">
    <location>
        <begin position="17"/>
        <end position="35"/>
    </location>
</feature>
<dbReference type="InterPro" id="IPR036513">
    <property type="entry name" value="STAS_dom_sf"/>
</dbReference>
<feature type="transmembrane region" description="Helical" evidence="6">
    <location>
        <begin position="403"/>
        <end position="423"/>
    </location>
</feature>
<evidence type="ECO:0000256" key="4">
    <source>
        <dbReference type="ARBA" id="ARBA00023136"/>
    </source>
</evidence>
<evidence type="ECO:0000256" key="1">
    <source>
        <dbReference type="ARBA" id="ARBA00004141"/>
    </source>
</evidence>
<evidence type="ECO:0000313" key="9">
    <source>
        <dbReference type="Proteomes" id="UP000076078"/>
    </source>
</evidence>
<evidence type="ECO:0000256" key="6">
    <source>
        <dbReference type="SAM" id="Phobius"/>
    </source>
</evidence>
<dbReference type="OrthoDB" id="288203at2759"/>
<feature type="transmembrane region" description="Helical" evidence="6">
    <location>
        <begin position="429"/>
        <end position="447"/>
    </location>
</feature>
<dbReference type="PANTHER" id="PTHR11814">
    <property type="entry name" value="SULFATE TRANSPORTER"/>
    <property type="match status" value="1"/>
</dbReference>
<name>A0A152A589_TIELA</name>
<dbReference type="PROSITE" id="PS50801">
    <property type="entry name" value="STAS"/>
    <property type="match status" value="1"/>
</dbReference>
<feature type="transmembrane region" description="Helical" evidence="6">
    <location>
        <begin position="629"/>
        <end position="647"/>
    </location>
</feature>
<evidence type="ECO:0000256" key="2">
    <source>
        <dbReference type="ARBA" id="ARBA00022692"/>
    </source>
</evidence>
<dbReference type="Gene3D" id="3.30.750.24">
    <property type="entry name" value="STAS domain"/>
    <property type="match status" value="1"/>
</dbReference>
<dbReference type="CDD" id="cd07042">
    <property type="entry name" value="STAS_SulP_like_sulfate_transporter"/>
    <property type="match status" value="1"/>
</dbReference>
<feature type="region of interest" description="Disordered" evidence="5">
    <location>
        <begin position="96"/>
        <end position="117"/>
    </location>
</feature>
<dbReference type="SUPFAM" id="SSF52091">
    <property type="entry name" value="SpoIIaa-like"/>
    <property type="match status" value="1"/>
</dbReference>
<dbReference type="PROSITE" id="PS01130">
    <property type="entry name" value="SLC26A"/>
    <property type="match status" value="1"/>
</dbReference>
<evidence type="ECO:0000256" key="5">
    <source>
        <dbReference type="SAM" id="MobiDB-lite"/>
    </source>
</evidence>
<reference evidence="8 9" key="1">
    <citation type="submission" date="2015-12" db="EMBL/GenBank/DDBJ databases">
        <title>Dictyostelia acquired genes for synthesis and detection of signals that induce cell-type specialization by lateral gene transfer from prokaryotes.</title>
        <authorList>
            <person name="Gloeckner G."/>
            <person name="Schaap P."/>
        </authorList>
    </citation>
    <scope>NUCLEOTIDE SEQUENCE [LARGE SCALE GENOMIC DNA]</scope>
    <source>
        <strain evidence="8 9">TK</strain>
    </source>
</reference>
<evidence type="ECO:0000256" key="3">
    <source>
        <dbReference type="ARBA" id="ARBA00022989"/>
    </source>
</evidence>
<keyword evidence="4 6" id="KW-0472">Membrane</keyword>